<name>A0A3N5YM75_9ALTE</name>
<dbReference type="GO" id="GO:1990281">
    <property type="term" value="C:efflux pump complex"/>
    <property type="evidence" value="ECO:0007669"/>
    <property type="project" value="TreeGrafter"/>
</dbReference>
<evidence type="ECO:0000313" key="3">
    <source>
        <dbReference type="Proteomes" id="UP000275281"/>
    </source>
</evidence>
<dbReference type="AlphaFoldDB" id="A0A3N5YM75"/>
<comment type="similarity">
    <text evidence="1">Belongs to the membrane fusion protein (MFP) (TC 8.A.1) family.</text>
</comment>
<dbReference type="PANTHER" id="PTHR30469">
    <property type="entry name" value="MULTIDRUG RESISTANCE PROTEIN MDTA"/>
    <property type="match status" value="1"/>
</dbReference>
<dbReference type="Gene3D" id="1.10.287.470">
    <property type="entry name" value="Helix hairpin bin"/>
    <property type="match status" value="1"/>
</dbReference>
<dbReference type="Gene3D" id="2.40.30.170">
    <property type="match status" value="1"/>
</dbReference>
<gene>
    <name evidence="2" type="ORF">DRW07_09865</name>
</gene>
<dbReference type="OrthoDB" id="266524at2"/>
<proteinExistence type="inferred from homology"/>
<reference evidence="2 3" key="1">
    <citation type="submission" date="2018-11" db="EMBL/GenBank/DDBJ databases">
        <authorList>
            <person name="Ye M.-Q."/>
            <person name="Du Z.-J."/>
        </authorList>
    </citation>
    <scope>NUCLEOTIDE SEQUENCE [LARGE SCALE GENOMIC DNA]</scope>
    <source>
        <strain evidence="2 3">U0105</strain>
    </source>
</reference>
<dbReference type="SUPFAM" id="SSF111369">
    <property type="entry name" value="HlyD-like secretion proteins"/>
    <property type="match status" value="1"/>
</dbReference>
<evidence type="ECO:0000256" key="1">
    <source>
        <dbReference type="ARBA" id="ARBA00009477"/>
    </source>
</evidence>
<protein>
    <submittedName>
        <fullName evidence="2">Efflux RND transporter periplasmic adaptor subunit</fullName>
    </submittedName>
</protein>
<sequence>MAVHASFSKLLAVFLAGFFALGLLLIAAGKGAAFNDAEPSMTQVVNVEPISLQTSYAFMQMAVGRVEPMQTTQLSFDRGGQLSELLVEEGSLVQKGQVLARLEQSRLNAQIAQANSTVDRTKAEARLADITRNRVAELVSKGLDSSQALDEANARLDVANAVYAQALASLEALDVEKQKSHIYAPYDGFIVKRYHDAGAVLAGTEPVFTIKTDKMPEIRVALSEKLASQVSIGDTVAFDNNTFSAELVRFVQRQDVRTRTQDAIFIANSEAWQPLDGEMVNLIFRRNIEEVGAWIPISALSSGIRGMWMVYAVNGEGIIESRMVSLLHTDGNSAYVSGALKDGDKIVTAGTHKLVPGQQVQISKG</sequence>
<dbReference type="Gene3D" id="2.40.50.100">
    <property type="match status" value="1"/>
</dbReference>
<dbReference type="RefSeq" id="WP_124027749.1">
    <property type="nucleotide sequence ID" value="NZ_JBHRSN010000006.1"/>
</dbReference>
<comment type="caution">
    <text evidence="2">The sequence shown here is derived from an EMBL/GenBank/DDBJ whole genome shotgun (WGS) entry which is preliminary data.</text>
</comment>
<dbReference type="EMBL" id="RPOK01000003">
    <property type="protein sequence ID" value="RPJ66391.1"/>
    <property type="molecule type" value="Genomic_DNA"/>
</dbReference>
<dbReference type="Proteomes" id="UP000275281">
    <property type="component" value="Unassembled WGS sequence"/>
</dbReference>
<dbReference type="NCBIfam" id="TIGR01730">
    <property type="entry name" value="RND_mfp"/>
    <property type="match status" value="1"/>
</dbReference>
<keyword evidence="3" id="KW-1185">Reference proteome</keyword>
<accession>A0A3N5YM75</accession>
<dbReference type="GO" id="GO:0015562">
    <property type="term" value="F:efflux transmembrane transporter activity"/>
    <property type="evidence" value="ECO:0007669"/>
    <property type="project" value="TreeGrafter"/>
</dbReference>
<dbReference type="PANTHER" id="PTHR30469:SF11">
    <property type="entry name" value="BLL4320 PROTEIN"/>
    <property type="match status" value="1"/>
</dbReference>
<dbReference type="InterPro" id="IPR006143">
    <property type="entry name" value="RND_pump_MFP"/>
</dbReference>
<evidence type="ECO:0000313" key="2">
    <source>
        <dbReference type="EMBL" id="RPJ66391.1"/>
    </source>
</evidence>
<organism evidence="2 3">
    <name type="scientific">Alteromonas sediminis</name>
    <dbReference type="NCBI Taxonomy" id="2259342"/>
    <lineage>
        <taxon>Bacteria</taxon>
        <taxon>Pseudomonadati</taxon>
        <taxon>Pseudomonadota</taxon>
        <taxon>Gammaproteobacteria</taxon>
        <taxon>Alteromonadales</taxon>
        <taxon>Alteromonadaceae</taxon>
        <taxon>Alteromonas/Salinimonas group</taxon>
        <taxon>Alteromonas</taxon>
    </lineage>
</organism>
<dbReference type="Gene3D" id="2.40.420.20">
    <property type="match status" value="1"/>
</dbReference>